<protein>
    <submittedName>
        <fullName evidence="1">Uncharacterized protein</fullName>
    </submittedName>
</protein>
<gene>
    <name evidence="1" type="ORF">CH371_12670</name>
</gene>
<sequence length="69" mass="8136">MVFGADSDFYILPGPVKNHYPPNRTESTIHQGKKIAECFHPALNHLVQIQYIRRYGFVRQHRKLIIFVK</sequence>
<proteinExistence type="predicted"/>
<reference evidence="1 2" key="1">
    <citation type="submission" date="2017-07" db="EMBL/GenBank/DDBJ databases">
        <title>Leptospira spp. isolated from tropical soils.</title>
        <authorList>
            <person name="Thibeaux R."/>
            <person name="Iraola G."/>
            <person name="Ferres I."/>
            <person name="Bierque E."/>
            <person name="Girault D."/>
            <person name="Soupe-Gilbert M.-E."/>
            <person name="Picardeau M."/>
            <person name="Goarant C."/>
        </authorList>
    </citation>
    <scope>NUCLEOTIDE SEQUENCE [LARGE SCALE GENOMIC DNA]</scope>
    <source>
        <strain evidence="1 2">FH2-C-A2</strain>
    </source>
</reference>
<dbReference type="EMBL" id="NPDT01000004">
    <property type="protein sequence ID" value="PJZ65759.1"/>
    <property type="molecule type" value="Genomic_DNA"/>
</dbReference>
<evidence type="ECO:0000313" key="1">
    <source>
        <dbReference type="EMBL" id="PJZ65759.1"/>
    </source>
</evidence>
<name>A0A2M9ZBH6_9LEPT</name>
<organism evidence="1 2">
    <name type="scientific">Leptospira wolffii</name>
    <dbReference type="NCBI Taxonomy" id="409998"/>
    <lineage>
        <taxon>Bacteria</taxon>
        <taxon>Pseudomonadati</taxon>
        <taxon>Spirochaetota</taxon>
        <taxon>Spirochaetia</taxon>
        <taxon>Leptospirales</taxon>
        <taxon>Leptospiraceae</taxon>
        <taxon>Leptospira</taxon>
    </lineage>
</organism>
<dbReference type="AlphaFoldDB" id="A0A2M9ZBH6"/>
<comment type="caution">
    <text evidence="1">The sequence shown here is derived from an EMBL/GenBank/DDBJ whole genome shotgun (WGS) entry which is preliminary data.</text>
</comment>
<dbReference type="Proteomes" id="UP000231912">
    <property type="component" value="Unassembled WGS sequence"/>
</dbReference>
<evidence type="ECO:0000313" key="2">
    <source>
        <dbReference type="Proteomes" id="UP000231912"/>
    </source>
</evidence>
<accession>A0A2M9ZBH6</accession>